<sequence length="184" mass="18997">MSATHPLLEGLDALTGAPLRDRLVKARELALAAAAGDTAHPVYVTLIEQQALVVAAMRAAVGAVVAALPETAAPAPVQPAAAPAPHPAPMPPVPTPRPAAAAPAPSRLSALKRKPVEDGPPEQPEPAKAAWQSPPPPKPQLGWSTIQIPDDGAPRRRIEPGTKLPHKLDTPPPLLDPGDADIPW</sequence>
<feature type="compositionally biased region" description="Pro residues" evidence="1">
    <location>
        <begin position="82"/>
        <end position="97"/>
    </location>
</feature>
<dbReference type="AlphaFoldDB" id="A0AA40VDX2"/>
<organism evidence="2 3">
    <name type="scientific">Methylorubrum thiocyanatum</name>
    <dbReference type="NCBI Taxonomy" id="47958"/>
    <lineage>
        <taxon>Bacteria</taxon>
        <taxon>Pseudomonadati</taxon>
        <taxon>Pseudomonadota</taxon>
        <taxon>Alphaproteobacteria</taxon>
        <taxon>Hyphomicrobiales</taxon>
        <taxon>Methylobacteriaceae</taxon>
        <taxon>Methylorubrum</taxon>
    </lineage>
</organism>
<dbReference type="Proteomes" id="UP000543554">
    <property type="component" value="Unassembled WGS sequence"/>
</dbReference>
<accession>A0AA40VDX2</accession>
<dbReference type="RefSeq" id="WP_210280157.1">
    <property type="nucleotide sequence ID" value="NZ_BPRF01000004.1"/>
</dbReference>
<proteinExistence type="predicted"/>
<evidence type="ECO:0000313" key="3">
    <source>
        <dbReference type="Proteomes" id="UP000543554"/>
    </source>
</evidence>
<gene>
    <name evidence="2" type="ORF">HNR51_004172</name>
</gene>
<comment type="caution">
    <text evidence="2">The sequence shown here is derived from an EMBL/GenBank/DDBJ whole genome shotgun (WGS) entry which is preliminary data.</text>
</comment>
<protein>
    <submittedName>
        <fullName evidence="2">Uncharacterized protein</fullName>
    </submittedName>
</protein>
<dbReference type="EMBL" id="JACJIB010000007">
    <property type="protein sequence ID" value="MBA8915076.1"/>
    <property type="molecule type" value="Genomic_DNA"/>
</dbReference>
<name>A0AA40VDX2_9HYPH</name>
<reference evidence="2 3" key="1">
    <citation type="submission" date="2020-08" db="EMBL/GenBank/DDBJ databases">
        <title>Genomic Encyclopedia of Type Strains, Phase IV (KMG-IV): sequencing the most valuable type-strain genomes for metagenomic binning, comparative biology and taxonomic classification.</title>
        <authorList>
            <person name="Goeker M."/>
        </authorList>
    </citation>
    <scope>NUCLEOTIDE SEQUENCE [LARGE SCALE GENOMIC DNA]</scope>
    <source>
        <strain evidence="2 3">DSM 11490</strain>
    </source>
</reference>
<feature type="region of interest" description="Disordered" evidence="1">
    <location>
        <begin position="76"/>
        <end position="184"/>
    </location>
</feature>
<evidence type="ECO:0000256" key="1">
    <source>
        <dbReference type="SAM" id="MobiDB-lite"/>
    </source>
</evidence>
<evidence type="ECO:0000313" key="2">
    <source>
        <dbReference type="EMBL" id="MBA8915076.1"/>
    </source>
</evidence>
<keyword evidence="3" id="KW-1185">Reference proteome</keyword>